<feature type="region of interest" description="Disordered" evidence="1">
    <location>
        <begin position="899"/>
        <end position="946"/>
    </location>
</feature>
<protein>
    <submittedName>
        <fullName evidence="2">Uncharacterized protein</fullName>
    </submittedName>
</protein>
<feature type="compositionally biased region" description="Polar residues" evidence="1">
    <location>
        <begin position="713"/>
        <end position="726"/>
    </location>
</feature>
<feature type="compositionally biased region" description="Basic and acidic residues" evidence="1">
    <location>
        <begin position="257"/>
        <end position="268"/>
    </location>
</feature>
<organism evidence="2 3">
    <name type="scientific">Cladophialophora immunda</name>
    <dbReference type="NCBI Taxonomy" id="569365"/>
    <lineage>
        <taxon>Eukaryota</taxon>
        <taxon>Fungi</taxon>
        <taxon>Dikarya</taxon>
        <taxon>Ascomycota</taxon>
        <taxon>Pezizomycotina</taxon>
        <taxon>Eurotiomycetes</taxon>
        <taxon>Chaetothyriomycetidae</taxon>
        <taxon>Chaetothyriales</taxon>
        <taxon>Herpotrichiellaceae</taxon>
        <taxon>Cladophialophora</taxon>
    </lineage>
</organism>
<dbReference type="AlphaFoldDB" id="A0A0D2CC77"/>
<feature type="compositionally biased region" description="Polar residues" evidence="1">
    <location>
        <begin position="685"/>
        <end position="695"/>
    </location>
</feature>
<feature type="compositionally biased region" description="Polar residues" evidence="1">
    <location>
        <begin position="59"/>
        <end position="68"/>
    </location>
</feature>
<evidence type="ECO:0000313" key="3">
    <source>
        <dbReference type="Proteomes" id="UP000054466"/>
    </source>
</evidence>
<dbReference type="EMBL" id="KN847043">
    <property type="protein sequence ID" value="KIW28698.1"/>
    <property type="molecule type" value="Genomic_DNA"/>
</dbReference>
<dbReference type="GeneID" id="27347530"/>
<feature type="compositionally biased region" description="Basic and acidic residues" evidence="1">
    <location>
        <begin position="168"/>
        <end position="177"/>
    </location>
</feature>
<evidence type="ECO:0000313" key="2">
    <source>
        <dbReference type="EMBL" id="KIW28698.1"/>
    </source>
</evidence>
<feature type="region of interest" description="Disordered" evidence="1">
    <location>
        <begin position="713"/>
        <end position="745"/>
    </location>
</feature>
<feature type="compositionally biased region" description="Low complexity" evidence="1">
    <location>
        <begin position="338"/>
        <end position="351"/>
    </location>
</feature>
<feature type="region of interest" description="Disordered" evidence="1">
    <location>
        <begin position="328"/>
        <end position="406"/>
    </location>
</feature>
<evidence type="ECO:0000256" key="1">
    <source>
        <dbReference type="SAM" id="MobiDB-lite"/>
    </source>
</evidence>
<dbReference type="RefSeq" id="XP_016248914.1">
    <property type="nucleotide sequence ID" value="XM_016395495.1"/>
</dbReference>
<keyword evidence="3" id="KW-1185">Reference proteome</keyword>
<feature type="region of interest" description="Disordered" evidence="1">
    <location>
        <begin position="668"/>
        <end position="695"/>
    </location>
</feature>
<dbReference type="VEuPathDB" id="FungiDB:PV07_08336"/>
<feature type="region of interest" description="Disordered" evidence="1">
    <location>
        <begin position="1"/>
        <end position="41"/>
    </location>
</feature>
<feature type="compositionally biased region" description="Polar residues" evidence="1">
    <location>
        <begin position="105"/>
        <end position="132"/>
    </location>
</feature>
<gene>
    <name evidence="2" type="ORF">PV07_08336</name>
</gene>
<reference evidence="2 3" key="1">
    <citation type="submission" date="2015-01" db="EMBL/GenBank/DDBJ databases">
        <title>The Genome Sequence of Cladophialophora immunda CBS83496.</title>
        <authorList>
            <consortium name="The Broad Institute Genomics Platform"/>
            <person name="Cuomo C."/>
            <person name="de Hoog S."/>
            <person name="Gorbushina A."/>
            <person name="Stielow B."/>
            <person name="Teixiera M."/>
            <person name="Abouelleil A."/>
            <person name="Chapman S.B."/>
            <person name="Priest M."/>
            <person name="Young S.K."/>
            <person name="Wortman J."/>
            <person name="Nusbaum C."/>
            <person name="Birren B."/>
        </authorList>
    </citation>
    <scope>NUCLEOTIDE SEQUENCE [LARGE SCALE GENOMIC DNA]</scope>
    <source>
        <strain evidence="2 3">CBS 83496</strain>
    </source>
</reference>
<dbReference type="OrthoDB" id="5407305at2759"/>
<feature type="compositionally biased region" description="Polar residues" evidence="1">
    <location>
        <begin position="375"/>
        <end position="386"/>
    </location>
</feature>
<dbReference type="STRING" id="569365.A0A0D2CC77"/>
<feature type="compositionally biased region" description="Polar residues" evidence="1">
    <location>
        <begin position="202"/>
        <end position="213"/>
    </location>
</feature>
<dbReference type="HOGENOM" id="CLU_290027_0_0_1"/>
<feature type="region of interest" description="Disordered" evidence="1">
    <location>
        <begin position="987"/>
        <end position="1012"/>
    </location>
</feature>
<feature type="region of interest" description="Disordered" evidence="1">
    <location>
        <begin position="54"/>
        <end position="213"/>
    </location>
</feature>
<feature type="region of interest" description="Disordered" evidence="1">
    <location>
        <begin position="419"/>
        <end position="459"/>
    </location>
</feature>
<proteinExistence type="predicted"/>
<feature type="compositionally biased region" description="Polar residues" evidence="1">
    <location>
        <begin position="269"/>
        <end position="287"/>
    </location>
</feature>
<sequence>MSFSVDQGPYDRDNIIASRMPTGLRSRDTPSPGHRTVALSSPHSAPAQFAPLRLRPANANASPVTPNNLHGEAGKRSWVNSASKHLGLSKLRPKASFSREGIMNKNPTAASGTSSVKRLNVQPHNLSGSSRSPVPAPLSHPRHQSPPDKPLPSLPIATVKSNSPVRRSLIDCTERPLRRSLTPPGGGAAHQEDWPAIEPTKADTTPSVISQSQVKTSLSESLYRGMRALDLHDHEEKIVQVKHDDNLNENVATTGEPEPKSDASDVREINSTVTVDDSTRPLSSSQLPRPRESLLQSLSRHVDSLVTRQTKTSALRLHQVKALGGSIGKKVESSGHISSQRDSSVSRSKQSFPGGPVRTNSRGRYGVTGRGSPYTIPSRSKSTGKTVSRDETSISRGVPRSPATDQGFDLVLYGATAQQSSSPRLKYRKSSLPLPTRLTRQPQGETDEGSERDKSPSEPFMSLVVNKQPVGGDLASHALENFASNGVHGSSNPSETTTNDKAKLLNVKEMLSTTATRDDESFVDSDGESGVSIHGYDAFGGYRIRRVRNGSKMGPTLRITDSASRVLLGKGDNNLLDNSSPRLALRHKGSAPDIGSPRIAKDQVRRSSAIFGRPMSLVKNLTERSLSQHKDADQDETRNLIGEESSVDTIVRAELPDNSIDSEKARMVDSNTNGSATEAAKKGTSVYQTTPTSTQSDWPCKDFANFRTHTDSAAATTEQKVPTPSSAAEVVVKKRPTPRSLSRPPTIVLRTAPSKETAPFLFQDLEQEQAKQEKLVNDLAKATYDAAPTASDPKATTPFPPRTSSRKPKPPPIIVSPPERNLPSVSFLAQRAPKAYAVNQDNIKKPRNVKTFSQSISPRTDSVKGRKISRVLAHSPSSSSKKKVISNIRGLFHKRSIQSNKAQTTVAESGDVTDEVNSNPSKAGSGPGSLRRKPVPTSTTGKTDDWKLNYAPYMNVSATGETGQGNINPNRNALMPSDHPFLIQENQATEPREQLRGMGSRGLRRKNPFVSPTTPFTAHLNTAMYPTSPLGTAAVAANATAHKIASPTTHAHPQAQSPTILSQTTPPTLATTTSMTHSLLDLARTSTDPIRKAHLIELSKCMVEVVGAARDAEKAMEKARMEASRAECAWLKCLKEVGQVEGLMKGIVGTET</sequence>
<feature type="region of interest" description="Disordered" evidence="1">
    <location>
        <begin position="252"/>
        <end position="294"/>
    </location>
</feature>
<name>A0A0D2CC77_9EURO</name>
<accession>A0A0D2CC77</accession>
<feature type="region of interest" description="Disordered" evidence="1">
    <location>
        <begin position="785"/>
        <end position="819"/>
    </location>
</feature>
<dbReference type="Proteomes" id="UP000054466">
    <property type="component" value="Unassembled WGS sequence"/>
</dbReference>